<protein>
    <submittedName>
        <fullName evidence="1">Uncharacterized protein</fullName>
    </submittedName>
</protein>
<evidence type="ECO:0000313" key="2">
    <source>
        <dbReference type="Proteomes" id="UP000242133"/>
    </source>
</evidence>
<dbReference type="OrthoDB" id="6117412at2"/>
<name>A0A2P8F510_9GAMM</name>
<accession>A0A2P8F510</accession>
<dbReference type="RefSeq" id="WP_106590235.1">
    <property type="nucleotide sequence ID" value="NZ_PYGI01000001.1"/>
</dbReference>
<evidence type="ECO:0000313" key="1">
    <source>
        <dbReference type="EMBL" id="PSL16799.1"/>
    </source>
</evidence>
<proteinExistence type="predicted"/>
<gene>
    <name evidence="1" type="ORF">CLV44_101199</name>
</gene>
<organism evidence="1 2">
    <name type="scientific">Marinobacterium halophilum</name>
    <dbReference type="NCBI Taxonomy" id="267374"/>
    <lineage>
        <taxon>Bacteria</taxon>
        <taxon>Pseudomonadati</taxon>
        <taxon>Pseudomonadota</taxon>
        <taxon>Gammaproteobacteria</taxon>
        <taxon>Oceanospirillales</taxon>
        <taxon>Oceanospirillaceae</taxon>
        <taxon>Marinobacterium</taxon>
    </lineage>
</organism>
<reference evidence="1 2" key="1">
    <citation type="submission" date="2018-03" db="EMBL/GenBank/DDBJ databases">
        <title>Genomic Encyclopedia of Archaeal and Bacterial Type Strains, Phase II (KMG-II): from individual species to whole genera.</title>
        <authorList>
            <person name="Goeker M."/>
        </authorList>
    </citation>
    <scope>NUCLEOTIDE SEQUENCE [LARGE SCALE GENOMIC DNA]</scope>
    <source>
        <strain evidence="1 2">DSM 17586</strain>
    </source>
</reference>
<dbReference type="AlphaFoldDB" id="A0A2P8F510"/>
<keyword evidence="2" id="KW-1185">Reference proteome</keyword>
<dbReference type="EMBL" id="PYGI01000001">
    <property type="protein sequence ID" value="PSL16799.1"/>
    <property type="molecule type" value="Genomic_DNA"/>
</dbReference>
<comment type="caution">
    <text evidence="1">The sequence shown here is derived from an EMBL/GenBank/DDBJ whole genome shotgun (WGS) entry which is preliminary data.</text>
</comment>
<dbReference type="Proteomes" id="UP000242133">
    <property type="component" value="Unassembled WGS sequence"/>
</dbReference>
<sequence length="256" mass="28487">MQRLVILLTIIVAALALYRFMPAEQMPSGPLPDAISEHTRTEARQHIKSLTRQAADDTLDITQADHFVTGSQLLQLPPPAQENAISAGLEPTQNGNATSYAADLPPGNTPTTAQPYNLTPQDRLRLQELLNNPDQAADEIFYVHSVGNADAQGLWGIIHQGLIETFTRGIRIEDRSRLLSAQIPADADEPLADQRSSWLGHLLKRKVQDTWVFNYQQGLLGHNPDVIYPGQQLVIVRFSEDELISIYNHFTRADAR</sequence>